<dbReference type="OMA" id="CIDTYCP"/>
<feature type="transmembrane region" description="Helical" evidence="8">
    <location>
        <begin position="481"/>
        <end position="499"/>
    </location>
</feature>
<dbReference type="GO" id="GO:0000293">
    <property type="term" value="F:ferric-chelate reductase activity"/>
    <property type="evidence" value="ECO:0007669"/>
    <property type="project" value="TreeGrafter"/>
</dbReference>
<keyword evidence="12" id="KW-1185">Reference proteome</keyword>
<evidence type="ECO:0000256" key="9">
    <source>
        <dbReference type="SAM" id="SignalP"/>
    </source>
</evidence>
<keyword evidence="4 8" id="KW-1133">Transmembrane helix</keyword>
<evidence type="ECO:0000256" key="3">
    <source>
        <dbReference type="ARBA" id="ARBA00022692"/>
    </source>
</evidence>
<dbReference type="OrthoDB" id="167398at2759"/>
<accession>A0A084Q921</accession>
<dbReference type="PANTHER" id="PTHR32361:SF9">
    <property type="entry name" value="FERRIC REDUCTASE TRANSMEMBRANE COMPONENT 3-RELATED"/>
    <property type="match status" value="1"/>
</dbReference>
<evidence type="ECO:0000259" key="10">
    <source>
        <dbReference type="Pfam" id="PF01794"/>
    </source>
</evidence>
<dbReference type="Proteomes" id="UP000028524">
    <property type="component" value="Unassembled WGS sequence"/>
</dbReference>
<evidence type="ECO:0000256" key="8">
    <source>
        <dbReference type="SAM" id="Phobius"/>
    </source>
</evidence>
<keyword evidence="6 8" id="KW-0472">Membrane</keyword>
<dbReference type="GO" id="GO:0006879">
    <property type="term" value="P:intracellular iron ion homeostasis"/>
    <property type="evidence" value="ECO:0007669"/>
    <property type="project" value="TreeGrafter"/>
</dbReference>
<dbReference type="STRING" id="1283841.A0A084Q921"/>
<evidence type="ECO:0000256" key="2">
    <source>
        <dbReference type="ARBA" id="ARBA00022448"/>
    </source>
</evidence>
<evidence type="ECO:0000313" key="11">
    <source>
        <dbReference type="EMBL" id="KFA60456.1"/>
    </source>
</evidence>
<dbReference type="InterPro" id="IPR039261">
    <property type="entry name" value="FNR_nucleotide-bd"/>
</dbReference>
<sequence>MVPTTSRLGQQLLFLLLAGRALADGTGLIGYGKTMYHPPCAFACRGVVRVSQLSCTPVEGGELHGTGHSMTPTPPECYVSDPAFLRTMALCIATHCPHGDGGMPPLSLLEDYWRHHLGTGTVGTPAYTPAMSYVEALREAEQDVLDAGGEVDMPSNETAHDDHAGMDHSRVRLRLRVRQHEGHGEEEEEEEGAEEMENGLPTLTRGDPLNSTHLVAMEDWQLQYNGMTSFEINETGHSTYTITITLVALFLPVLLSMLRFVPFLRTSSTWVWLNSMLSTPPAWGSRHREPVAPLAGGGLVPTRGQALYIALLSVLNVVFLVAPYYNIQPQSTFASLRIQEISLIGNRAGSMAMGNVVAMFVFSTRNNVLLWLTDWSHGTFLLLHRWLGYWAILLTVLHSIMLLYYYVTFGDYAHELSRDYWVWGIVSTVAACAILPASLLVVRQRFYQAFLAAHQLLALIFLIGYYYHIWYCYSYNWGYEIWMFVASGIWAFEYVIRIARMAFNRFRTAVVSPVEGSNGEYMRVTIDGVSAHGVVYLCFPTLTWAFWETHPYSVASSYAYDVNPASPGFEKHAYADEPAKTTGGDVIEKAEDKSSGASSPKLSASSSAVASRGVVSHVNARPQATFLVRTRAGFTSSLAARLAKSTSGSIRLPVLVDGSYHSAPLAQLHHCTSIVCIAGGVGITTVLPLLQANGQRPAKLFWGLRHDSLLREVADLLDALPAGVLTQTSVGDRLDIEAILNEELLRVDEKLGTVGIVVSGPPGMADKVRTVVSELGATGLSREFILVDEGFSW</sequence>
<dbReference type="GO" id="GO:0005886">
    <property type="term" value="C:plasma membrane"/>
    <property type="evidence" value="ECO:0007669"/>
    <property type="project" value="TreeGrafter"/>
</dbReference>
<evidence type="ECO:0000256" key="6">
    <source>
        <dbReference type="ARBA" id="ARBA00023136"/>
    </source>
</evidence>
<dbReference type="Gene3D" id="3.40.50.80">
    <property type="entry name" value="Nucleotide-binding domain of ferredoxin-NADP reductase (FNR) module"/>
    <property type="match status" value="1"/>
</dbReference>
<comment type="subcellular location">
    <subcellularLocation>
        <location evidence="1">Membrane</location>
        <topology evidence="1">Multi-pass membrane protein</topology>
    </subcellularLocation>
</comment>
<feature type="transmembrane region" description="Helical" evidence="8">
    <location>
        <begin position="386"/>
        <end position="408"/>
    </location>
</feature>
<dbReference type="Pfam" id="PF01794">
    <property type="entry name" value="Ferric_reduct"/>
    <property type="match status" value="1"/>
</dbReference>
<reference evidence="11 12" key="1">
    <citation type="journal article" date="2014" name="BMC Genomics">
        <title>Comparative genome sequencing reveals chemotype-specific gene clusters in the toxigenic black mold Stachybotrys.</title>
        <authorList>
            <person name="Semeiks J."/>
            <person name="Borek D."/>
            <person name="Otwinowski Z."/>
            <person name="Grishin N.V."/>
        </authorList>
    </citation>
    <scope>NUCLEOTIDE SEQUENCE [LARGE SCALE GENOMIC DNA]</scope>
    <source>
        <strain evidence="11 12">IBT 40285</strain>
    </source>
</reference>
<dbReference type="SUPFAM" id="SSF52343">
    <property type="entry name" value="Ferredoxin reductase-like, C-terminal NADP-linked domain"/>
    <property type="match status" value="1"/>
</dbReference>
<dbReference type="SFLD" id="SFLDG01168">
    <property type="entry name" value="Ferric_reductase_subgroup_(FRE"/>
    <property type="match status" value="1"/>
</dbReference>
<name>A0A084Q921_STAC4</name>
<dbReference type="InterPro" id="IPR013130">
    <property type="entry name" value="Fe3_Rdtase_TM_dom"/>
</dbReference>
<protein>
    <recommendedName>
        <fullName evidence="10">Ferric oxidoreductase domain-containing protein</fullName>
    </recommendedName>
</protein>
<dbReference type="InParanoid" id="A0A084Q921"/>
<feature type="transmembrane region" description="Helical" evidence="8">
    <location>
        <begin position="449"/>
        <end position="469"/>
    </location>
</feature>
<keyword evidence="5" id="KW-0406">Ion transport</keyword>
<feature type="compositionally biased region" description="Acidic residues" evidence="7">
    <location>
        <begin position="184"/>
        <end position="197"/>
    </location>
</feature>
<dbReference type="GO" id="GO:0015677">
    <property type="term" value="P:copper ion import"/>
    <property type="evidence" value="ECO:0007669"/>
    <property type="project" value="TreeGrafter"/>
</dbReference>
<evidence type="ECO:0000256" key="4">
    <source>
        <dbReference type="ARBA" id="ARBA00022989"/>
    </source>
</evidence>
<dbReference type="HOGENOM" id="CLU_010365_2_0_1"/>
<feature type="chain" id="PRO_5001778974" description="Ferric oxidoreductase domain-containing protein" evidence="9">
    <location>
        <begin position="24"/>
        <end position="793"/>
    </location>
</feature>
<dbReference type="EMBL" id="KL660922">
    <property type="protein sequence ID" value="KFA60456.1"/>
    <property type="molecule type" value="Genomic_DNA"/>
</dbReference>
<evidence type="ECO:0000313" key="12">
    <source>
        <dbReference type="Proteomes" id="UP000028524"/>
    </source>
</evidence>
<proteinExistence type="predicted"/>
<gene>
    <name evidence="11" type="ORF">S40285_08078</name>
</gene>
<dbReference type="CDD" id="cd06186">
    <property type="entry name" value="NOX_Duox_like_FAD_NADP"/>
    <property type="match status" value="1"/>
</dbReference>
<keyword evidence="9" id="KW-0732">Signal</keyword>
<dbReference type="InterPro" id="IPR051410">
    <property type="entry name" value="Ferric/Cupric_Reductase"/>
</dbReference>
<feature type="domain" description="Ferric oxidoreductase" evidence="10">
    <location>
        <begin position="348"/>
        <end position="464"/>
    </location>
</feature>
<feature type="transmembrane region" description="Helical" evidence="8">
    <location>
        <begin position="240"/>
        <end position="261"/>
    </location>
</feature>
<evidence type="ECO:0000256" key="5">
    <source>
        <dbReference type="ARBA" id="ARBA00023065"/>
    </source>
</evidence>
<feature type="region of interest" description="Disordered" evidence="7">
    <location>
        <begin position="179"/>
        <end position="207"/>
    </location>
</feature>
<feature type="transmembrane region" description="Helical" evidence="8">
    <location>
        <begin position="420"/>
        <end position="442"/>
    </location>
</feature>
<dbReference type="PANTHER" id="PTHR32361">
    <property type="entry name" value="FERRIC/CUPRIC REDUCTASE TRANSMEMBRANE COMPONENT"/>
    <property type="match status" value="1"/>
</dbReference>
<dbReference type="GO" id="GO:0006826">
    <property type="term" value="P:iron ion transport"/>
    <property type="evidence" value="ECO:0007669"/>
    <property type="project" value="TreeGrafter"/>
</dbReference>
<feature type="transmembrane region" description="Helical" evidence="8">
    <location>
        <begin position="347"/>
        <end position="365"/>
    </location>
</feature>
<keyword evidence="3 8" id="KW-0812">Transmembrane</keyword>
<dbReference type="SFLD" id="SFLDS00052">
    <property type="entry name" value="Ferric_Reductase_Domain"/>
    <property type="match status" value="1"/>
</dbReference>
<organism evidence="11 12">
    <name type="scientific">Stachybotrys chlorohalonatus (strain IBT 40285)</name>
    <dbReference type="NCBI Taxonomy" id="1283841"/>
    <lineage>
        <taxon>Eukaryota</taxon>
        <taxon>Fungi</taxon>
        <taxon>Dikarya</taxon>
        <taxon>Ascomycota</taxon>
        <taxon>Pezizomycotina</taxon>
        <taxon>Sordariomycetes</taxon>
        <taxon>Hypocreomycetidae</taxon>
        <taxon>Hypocreales</taxon>
        <taxon>Stachybotryaceae</taxon>
        <taxon>Stachybotrys</taxon>
    </lineage>
</organism>
<keyword evidence="2" id="KW-0813">Transport</keyword>
<evidence type="ECO:0000256" key="7">
    <source>
        <dbReference type="SAM" id="MobiDB-lite"/>
    </source>
</evidence>
<feature type="signal peptide" evidence="9">
    <location>
        <begin position="1"/>
        <end position="23"/>
    </location>
</feature>
<feature type="transmembrane region" description="Helical" evidence="8">
    <location>
        <begin position="306"/>
        <end position="327"/>
    </location>
</feature>
<evidence type="ECO:0000256" key="1">
    <source>
        <dbReference type="ARBA" id="ARBA00004141"/>
    </source>
</evidence>
<dbReference type="AlphaFoldDB" id="A0A084Q921"/>